<evidence type="ECO:0000313" key="6">
    <source>
        <dbReference type="Proteomes" id="UP000253551"/>
    </source>
</evidence>
<dbReference type="GO" id="GO:0005634">
    <property type="term" value="C:nucleus"/>
    <property type="evidence" value="ECO:0007669"/>
    <property type="project" value="UniProtKB-SubCell"/>
</dbReference>
<dbReference type="Proteomes" id="UP000253551">
    <property type="component" value="Unassembled WGS sequence"/>
</dbReference>
<dbReference type="GO" id="GO:0006355">
    <property type="term" value="P:regulation of DNA-templated transcription"/>
    <property type="evidence" value="ECO:0007669"/>
    <property type="project" value="InterPro"/>
</dbReference>
<dbReference type="EMBL" id="PJQM01006444">
    <property type="protein sequence ID" value="RCH79668.1"/>
    <property type="molecule type" value="Genomic_DNA"/>
</dbReference>
<organism evidence="5 6">
    <name type="scientific">Rhizopus stolonifer</name>
    <name type="common">Rhizopus nigricans</name>
    <dbReference type="NCBI Taxonomy" id="4846"/>
    <lineage>
        <taxon>Eukaryota</taxon>
        <taxon>Fungi</taxon>
        <taxon>Fungi incertae sedis</taxon>
        <taxon>Mucoromycota</taxon>
        <taxon>Mucoromycotina</taxon>
        <taxon>Mucoromycetes</taxon>
        <taxon>Mucorales</taxon>
        <taxon>Mucorineae</taxon>
        <taxon>Rhizopodaceae</taxon>
        <taxon>Rhizopus</taxon>
    </lineage>
</organism>
<dbReference type="OrthoDB" id="5595870at2759"/>
<feature type="domain" description="QLQ" evidence="4">
    <location>
        <begin position="91"/>
        <end position="126"/>
    </location>
</feature>
<evidence type="ECO:0000256" key="3">
    <source>
        <dbReference type="SAM" id="MobiDB-lite"/>
    </source>
</evidence>
<evidence type="ECO:0000256" key="1">
    <source>
        <dbReference type="ARBA" id="ARBA00004123"/>
    </source>
</evidence>
<dbReference type="Pfam" id="PF08880">
    <property type="entry name" value="QLQ"/>
    <property type="match status" value="1"/>
</dbReference>
<name>A0A367IPR4_RHIST</name>
<feature type="compositionally biased region" description="Polar residues" evidence="3">
    <location>
        <begin position="157"/>
        <end position="168"/>
    </location>
</feature>
<dbReference type="InterPro" id="IPR014978">
    <property type="entry name" value="Gln-Leu-Gln_QLQ"/>
</dbReference>
<evidence type="ECO:0000259" key="4">
    <source>
        <dbReference type="PROSITE" id="PS51666"/>
    </source>
</evidence>
<proteinExistence type="predicted"/>
<protein>
    <recommendedName>
        <fullName evidence="4">QLQ domain-containing protein</fullName>
    </recommendedName>
</protein>
<feature type="compositionally biased region" description="Low complexity" evidence="3">
    <location>
        <begin position="135"/>
        <end position="145"/>
    </location>
</feature>
<feature type="non-terminal residue" evidence="5">
    <location>
        <position position="205"/>
    </location>
</feature>
<gene>
    <name evidence="5" type="ORF">CU098_000294</name>
</gene>
<keyword evidence="2" id="KW-0539">Nucleus</keyword>
<sequence length="205" mass="22420">MTQPNLNDFVSGTAKDANARASALLQRARFLQSMGATEENNYELAQISYQLKLMQNVRRPNNPVFQSAPIPVPSPTSTIKKQPVEGGQHSVFTPAQLAALKYQIMAFKLLSKDSPLPTHIQQAVLAPIHTLAAESSPLTPTTSKSLPPPPIKRKPSKQSISSPLRSSIPTARTNYNAYVSPYNLIPKPISSYAHASRQQRLLIPS</sequence>
<comment type="caution">
    <text evidence="5">The sequence shown here is derived from an EMBL/GenBank/DDBJ whole genome shotgun (WGS) entry which is preliminary data.</text>
</comment>
<reference evidence="5 6" key="1">
    <citation type="journal article" date="2018" name="G3 (Bethesda)">
        <title>Phylogenetic and Phylogenomic Definition of Rhizopus Species.</title>
        <authorList>
            <person name="Gryganskyi A.P."/>
            <person name="Golan J."/>
            <person name="Dolatabadi S."/>
            <person name="Mondo S."/>
            <person name="Robb S."/>
            <person name="Idnurm A."/>
            <person name="Muszewska A."/>
            <person name="Steczkiewicz K."/>
            <person name="Masonjones S."/>
            <person name="Liao H.L."/>
            <person name="Gajdeczka M.T."/>
            <person name="Anike F."/>
            <person name="Vuek A."/>
            <person name="Anishchenko I.M."/>
            <person name="Voigt K."/>
            <person name="de Hoog G.S."/>
            <person name="Smith M.E."/>
            <person name="Heitman J."/>
            <person name="Vilgalys R."/>
            <person name="Stajich J.E."/>
        </authorList>
    </citation>
    <scope>NUCLEOTIDE SEQUENCE [LARGE SCALE GENOMIC DNA]</scope>
    <source>
        <strain evidence="5 6">LSU 92-RS-03</strain>
    </source>
</reference>
<dbReference type="STRING" id="4846.A0A367IPR4"/>
<comment type="subcellular location">
    <subcellularLocation>
        <location evidence="1">Nucleus</location>
    </subcellularLocation>
</comment>
<dbReference type="SMART" id="SM00951">
    <property type="entry name" value="QLQ"/>
    <property type="match status" value="1"/>
</dbReference>
<keyword evidence="6" id="KW-1185">Reference proteome</keyword>
<dbReference type="PROSITE" id="PS51666">
    <property type="entry name" value="QLQ"/>
    <property type="match status" value="1"/>
</dbReference>
<accession>A0A367IPR4</accession>
<feature type="region of interest" description="Disordered" evidence="3">
    <location>
        <begin position="135"/>
        <end position="168"/>
    </location>
</feature>
<evidence type="ECO:0000313" key="5">
    <source>
        <dbReference type="EMBL" id="RCH79668.1"/>
    </source>
</evidence>
<evidence type="ECO:0000256" key="2">
    <source>
        <dbReference type="ARBA" id="ARBA00023242"/>
    </source>
</evidence>
<dbReference type="AlphaFoldDB" id="A0A367IPR4"/>
<dbReference type="GO" id="GO:0005524">
    <property type="term" value="F:ATP binding"/>
    <property type="evidence" value="ECO:0007669"/>
    <property type="project" value="InterPro"/>
</dbReference>